<organism evidence="1 2">
    <name type="scientific">Pyrenophora tritici-repentis</name>
    <dbReference type="NCBI Taxonomy" id="45151"/>
    <lineage>
        <taxon>Eukaryota</taxon>
        <taxon>Fungi</taxon>
        <taxon>Dikarya</taxon>
        <taxon>Ascomycota</taxon>
        <taxon>Pezizomycotina</taxon>
        <taxon>Dothideomycetes</taxon>
        <taxon>Pleosporomycetidae</taxon>
        <taxon>Pleosporales</taxon>
        <taxon>Pleosporineae</taxon>
        <taxon>Pleosporaceae</taxon>
        <taxon>Pyrenophora</taxon>
    </lineage>
</organism>
<name>A0A5M9LB36_9PLEO</name>
<dbReference type="RefSeq" id="XP_001942339.2">
    <property type="nucleotide sequence ID" value="XM_001942304.2"/>
</dbReference>
<comment type="caution">
    <text evidence="1">The sequence shown here is derived from an EMBL/GenBank/DDBJ whole genome shotgun (WGS) entry which is preliminary data.</text>
</comment>
<dbReference type="Proteomes" id="UP000245464">
    <property type="component" value="Chromosome 5"/>
</dbReference>
<reference evidence="1" key="1">
    <citation type="journal article" date="2018" name="BMC Genomics">
        <title>Comparative genomics of the wheat fungal pathogen Pyrenophora tritici-repentis reveals chromosomal variations and genome plasticity.</title>
        <authorList>
            <person name="Moolhuijzen P."/>
            <person name="See P.T."/>
            <person name="Hane J.K."/>
            <person name="Shi G."/>
            <person name="Liu Z."/>
            <person name="Oliver R.P."/>
            <person name="Moffat C.S."/>
        </authorList>
    </citation>
    <scope>NUCLEOTIDE SEQUENCE [LARGE SCALE GENOMIC DNA]</scope>
    <source>
        <strain evidence="1">M4</strain>
    </source>
</reference>
<gene>
    <name evidence="1" type="ORF">PtrM4_100420</name>
</gene>
<evidence type="ECO:0000313" key="2">
    <source>
        <dbReference type="Proteomes" id="UP000245464"/>
    </source>
</evidence>
<evidence type="ECO:0000313" key="1">
    <source>
        <dbReference type="EMBL" id="KAF7570040.1"/>
    </source>
</evidence>
<sequence length="112" mass="12105">MRNYLPLAFILLAPAVSAWNACHCAGEESIRHDQTAGCCERNGGVTFPKTPREDTLARWDGIGKQCLYSGPVVTQNTELEAQLAFSACCRSSGNRRLWGALCFSADVGIPGK</sequence>
<dbReference type="GeneID" id="6350326"/>
<proteinExistence type="predicted"/>
<accession>A0A5M9LB36</accession>
<dbReference type="AlphaFoldDB" id="A0A5M9LB36"/>
<protein>
    <submittedName>
        <fullName evidence="1">Uncharacterized protein</fullName>
    </submittedName>
</protein>
<dbReference type="EMBL" id="NQIK02000005">
    <property type="protein sequence ID" value="KAF7570040.1"/>
    <property type="molecule type" value="Genomic_DNA"/>
</dbReference>
<dbReference type="KEGG" id="ptrr:6350326"/>